<dbReference type="Gene3D" id="3.40.50.300">
    <property type="entry name" value="P-loop containing nucleotide triphosphate hydrolases"/>
    <property type="match status" value="1"/>
</dbReference>
<organism evidence="2 3">
    <name type="scientific">Polaribacter vadi</name>
    <dbReference type="NCBI Taxonomy" id="1774273"/>
    <lineage>
        <taxon>Bacteria</taxon>
        <taxon>Pseudomonadati</taxon>
        <taxon>Bacteroidota</taxon>
        <taxon>Flavobacteriia</taxon>
        <taxon>Flavobacteriales</taxon>
        <taxon>Flavobacteriaceae</taxon>
    </lineage>
</organism>
<dbReference type="Proteomes" id="UP000092584">
    <property type="component" value="Unassembled WGS sequence"/>
</dbReference>
<reference evidence="3" key="1">
    <citation type="submission" date="2016-02" db="EMBL/GenBank/DDBJ databases">
        <authorList>
            <person name="Shin S.-K."/>
            <person name="Yi H."/>
            <person name="Kim E."/>
        </authorList>
    </citation>
    <scope>NUCLEOTIDE SEQUENCE [LARGE SCALE GENOMIC DNA]</scope>
    <source>
        <strain evidence="3">LPB0003</strain>
    </source>
</reference>
<dbReference type="InterPro" id="IPR038727">
    <property type="entry name" value="NadR/Ttd14_AAA_dom"/>
</dbReference>
<dbReference type="AlphaFoldDB" id="A0A1B8U018"/>
<dbReference type="OrthoDB" id="5638848at2"/>
<feature type="domain" description="NadR/Ttd14 AAA" evidence="1">
    <location>
        <begin position="7"/>
        <end position="171"/>
    </location>
</feature>
<sequence length="183" mass="21238">MQENQQKIVLIGGPGTGKTTVLNALKDKGFCCFDEVSRAVTLKAQKDGIEQLFLTEPLLFSEMLLKGREEQFLNANKRKEQIVFFDRGIPDVHAYMNYFKTAYPDLYLEKSKAYKYTKIFHFSPWEEIHTTDNERYETFEESLTIDQFLIEAYSDLGYNIINVPFGAIEERTNFILNSLSCDL</sequence>
<comment type="caution">
    <text evidence="2">The sequence shown here is derived from an EMBL/GenBank/DDBJ whole genome shotgun (WGS) entry which is preliminary data.</text>
</comment>
<gene>
    <name evidence="2" type="ORF">LPB3_04875</name>
</gene>
<dbReference type="RefSeq" id="WP_065318512.1">
    <property type="nucleotide sequence ID" value="NZ_CP017477.1"/>
</dbReference>
<dbReference type="SUPFAM" id="SSF52540">
    <property type="entry name" value="P-loop containing nucleoside triphosphate hydrolases"/>
    <property type="match status" value="1"/>
</dbReference>
<dbReference type="InterPro" id="IPR027417">
    <property type="entry name" value="P-loop_NTPase"/>
</dbReference>
<name>A0A1B8U018_9FLAO</name>
<evidence type="ECO:0000259" key="1">
    <source>
        <dbReference type="Pfam" id="PF13521"/>
    </source>
</evidence>
<dbReference type="KEGG" id="pob:LPB03_00230"/>
<accession>A0A1B8U018</accession>
<evidence type="ECO:0000313" key="2">
    <source>
        <dbReference type="EMBL" id="OBY65139.1"/>
    </source>
</evidence>
<evidence type="ECO:0000313" key="3">
    <source>
        <dbReference type="Proteomes" id="UP000092584"/>
    </source>
</evidence>
<protein>
    <submittedName>
        <fullName evidence="2">ATPase</fullName>
    </submittedName>
</protein>
<keyword evidence="3" id="KW-1185">Reference proteome</keyword>
<dbReference type="Pfam" id="PF13521">
    <property type="entry name" value="AAA_28"/>
    <property type="match status" value="1"/>
</dbReference>
<dbReference type="EMBL" id="LSFM01000019">
    <property type="protein sequence ID" value="OBY65139.1"/>
    <property type="molecule type" value="Genomic_DNA"/>
</dbReference>
<dbReference type="STRING" id="1774273.LPB03_00230"/>
<proteinExistence type="predicted"/>